<comment type="caution">
    <text evidence="1">The sequence shown here is derived from an EMBL/GenBank/DDBJ whole genome shotgun (WGS) entry which is preliminary data.</text>
</comment>
<accession>A0AAV7MV57</accession>
<gene>
    <name evidence="1" type="ORF">NDU88_003635</name>
</gene>
<keyword evidence="2" id="KW-1185">Reference proteome</keyword>
<evidence type="ECO:0000313" key="2">
    <source>
        <dbReference type="Proteomes" id="UP001066276"/>
    </source>
</evidence>
<proteinExistence type="predicted"/>
<organism evidence="1 2">
    <name type="scientific">Pleurodeles waltl</name>
    <name type="common">Iberian ribbed newt</name>
    <dbReference type="NCBI Taxonomy" id="8319"/>
    <lineage>
        <taxon>Eukaryota</taxon>
        <taxon>Metazoa</taxon>
        <taxon>Chordata</taxon>
        <taxon>Craniata</taxon>
        <taxon>Vertebrata</taxon>
        <taxon>Euteleostomi</taxon>
        <taxon>Amphibia</taxon>
        <taxon>Batrachia</taxon>
        <taxon>Caudata</taxon>
        <taxon>Salamandroidea</taxon>
        <taxon>Salamandridae</taxon>
        <taxon>Pleurodelinae</taxon>
        <taxon>Pleurodeles</taxon>
    </lineage>
</organism>
<evidence type="ECO:0000313" key="1">
    <source>
        <dbReference type="EMBL" id="KAJ1106232.1"/>
    </source>
</evidence>
<protein>
    <submittedName>
        <fullName evidence="1">Uncharacterized protein</fullName>
    </submittedName>
</protein>
<reference evidence="1" key="1">
    <citation type="journal article" date="2022" name="bioRxiv">
        <title>Sequencing and chromosome-scale assembly of the giantPleurodeles waltlgenome.</title>
        <authorList>
            <person name="Brown T."/>
            <person name="Elewa A."/>
            <person name="Iarovenko S."/>
            <person name="Subramanian E."/>
            <person name="Araus A.J."/>
            <person name="Petzold A."/>
            <person name="Susuki M."/>
            <person name="Suzuki K.-i.T."/>
            <person name="Hayashi T."/>
            <person name="Toyoda A."/>
            <person name="Oliveira C."/>
            <person name="Osipova E."/>
            <person name="Leigh N.D."/>
            <person name="Simon A."/>
            <person name="Yun M.H."/>
        </authorList>
    </citation>
    <scope>NUCLEOTIDE SEQUENCE</scope>
    <source>
        <strain evidence="1">20211129_DDA</strain>
        <tissue evidence="1">Liver</tissue>
    </source>
</reference>
<name>A0AAV7MV57_PLEWA</name>
<dbReference type="Proteomes" id="UP001066276">
    <property type="component" value="Chromosome 9"/>
</dbReference>
<sequence>MPAGVESYGPCREVGHWGLGGGCALLVGLAERSPREDGERAGALSCRRARTWSSLWWRSGPGPLVGGTGSPRWPLIKAEGSCALEEVHGEPYSARLTSAGRGVRPGE</sequence>
<dbReference type="AlphaFoldDB" id="A0AAV7MV57"/>
<dbReference type="EMBL" id="JANPWB010000013">
    <property type="protein sequence ID" value="KAJ1106232.1"/>
    <property type="molecule type" value="Genomic_DNA"/>
</dbReference>